<feature type="compositionally biased region" description="Basic and acidic residues" evidence="1">
    <location>
        <begin position="399"/>
        <end position="416"/>
    </location>
</feature>
<dbReference type="Pfam" id="PF00656">
    <property type="entry name" value="Peptidase_C14"/>
    <property type="match status" value="1"/>
</dbReference>
<dbReference type="InterPro" id="IPR018247">
    <property type="entry name" value="EF_Hand_1_Ca_BS"/>
</dbReference>
<dbReference type="HOGENOM" id="CLU_403809_0_0_11"/>
<organism evidence="3 4">
    <name type="scientific">Streptomyces viridochromogenes (strain DSM 40736 / JCM 4977 / BCRC 1201 / Tue 494)</name>
    <dbReference type="NCBI Taxonomy" id="591159"/>
    <lineage>
        <taxon>Bacteria</taxon>
        <taxon>Bacillati</taxon>
        <taxon>Actinomycetota</taxon>
        <taxon>Actinomycetes</taxon>
        <taxon>Kitasatosporales</taxon>
        <taxon>Streptomycetaceae</taxon>
        <taxon>Streptomyces</taxon>
    </lineage>
</organism>
<keyword evidence="4" id="KW-1185">Reference proteome</keyword>
<dbReference type="Gene3D" id="3.40.50.1460">
    <property type="match status" value="1"/>
</dbReference>
<reference evidence="4" key="1">
    <citation type="submission" date="2009-02" db="EMBL/GenBank/DDBJ databases">
        <title>Annotation of Streptomyces viridochromogenes strain DSM 40736.</title>
        <authorList>
            <consortium name="The Broad Institute Genome Sequencing Platform"/>
            <consortium name="Broad Institute Microbial Sequencing Center"/>
            <person name="Fischbach M."/>
            <person name="Godfrey P."/>
            <person name="Ward D."/>
            <person name="Young S."/>
            <person name="Zeng Q."/>
            <person name="Koehrsen M."/>
            <person name="Alvarado L."/>
            <person name="Berlin A.M."/>
            <person name="Bochicchio J."/>
            <person name="Borenstein D."/>
            <person name="Chapman S.B."/>
            <person name="Chen Z."/>
            <person name="Engels R."/>
            <person name="Freedman E."/>
            <person name="Gellesch M."/>
            <person name="Goldberg J."/>
            <person name="Griggs A."/>
            <person name="Gujja S."/>
            <person name="Heilman E.R."/>
            <person name="Heiman D.I."/>
            <person name="Hepburn T.A."/>
            <person name="Howarth C."/>
            <person name="Jen D."/>
            <person name="Larson L."/>
            <person name="Lewis B."/>
            <person name="Mehta T."/>
            <person name="Park D."/>
            <person name="Pearson M."/>
            <person name="Richards J."/>
            <person name="Roberts A."/>
            <person name="Saif S."/>
            <person name="Shea T.D."/>
            <person name="Shenoy N."/>
            <person name="Sisk P."/>
            <person name="Stolte C."/>
            <person name="Sykes S.N."/>
            <person name="Thomson T."/>
            <person name="Walk T."/>
            <person name="White J."/>
            <person name="Yandava C."/>
            <person name="Straight P."/>
            <person name="Clardy J."/>
            <person name="Hung D."/>
            <person name="Kolter R."/>
            <person name="Mekalanos J."/>
            <person name="Walker S."/>
            <person name="Walsh C.T."/>
            <person name="Wieland-Brown L.C."/>
            <person name="Haas B."/>
            <person name="Nusbaum C."/>
            <person name="Birren B."/>
        </authorList>
    </citation>
    <scope>NUCLEOTIDE SEQUENCE [LARGE SCALE GENOMIC DNA]</scope>
    <source>
        <strain evidence="4">DSM 40736 / JCM 4977 / BCRC 1201 / Tue 494</strain>
    </source>
</reference>
<dbReference type="EMBL" id="GG657757">
    <property type="protein sequence ID" value="EFL36406.1"/>
    <property type="molecule type" value="Genomic_DNA"/>
</dbReference>
<dbReference type="AlphaFoldDB" id="D9XA16"/>
<feature type="compositionally biased region" description="Basic residues" evidence="1">
    <location>
        <begin position="590"/>
        <end position="601"/>
    </location>
</feature>
<feature type="region of interest" description="Disordered" evidence="1">
    <location>
        <begin position="264"/>
        <end position="681"/>
    </location>
</feature>
<dbReference type="InterPro" id="IPR052039">
    <property type="entry name" value="Caspase-related_regulators"/>
</dbReference>
<dbReference type="PANTHER" id="PTHR22576">
    <property type="entry name" value="MUCOSA ASSOCIATED LYMPHOID TISSUE LYMPHOMA TRANSLOCATION PROTEIN 1/PARACASPASE"/>
    <property type="match status" value="1"/>
</dbReference>
<feature type="compositionally biased region" description="Basic residues" evidence="1">
    <location>
        <begin position="531"/>
        <end position="552"/>
    </location>
</feature>
<gene>
    <name evidence="3" type="ORF">SSQG_06924</name>
</gene>
<dbReference type="GO" id="GO:0004197">
    <property type="term" value="F:cysteine-type endopeptidase activity"/>
    <property type="evidence" value="ECO:0007669"/>
    <property type="project" value="InterPro"/>
</dbReference>
<feature type="compositionally biased region" description="Low complexity" evidence="1">
    <location>
        <begin position="672"/>
        <end position="681"/>
    </location>
</feature>
<feature type="compositionally biased region" description="Basic residues" evidence="1">
    <location>
        <begin position="426"/>
        <end position="435"/>
    </location>
</feature>
<name>D9XA16_STRVT</name>
<feature type="compositionally biased region" description="Gly residues" evidence="1">
    <location>
        <begin position="627"/>
        <end position="638"/>
    </location>
</feature>
<dbReference type="Proteomes" id="UP000004184">
    <property type="component" value="Unassembled WGS sequence"/>
</dbReference>
<feature type="compositionally biased region" description="Basic and acidic residues" evidence="1">
    <location>
        <begin position="320"/>
        <end position="334"/>
    </location>
</feature>
<accession>D9XA16</accession>
<dbReference type="SUPFAM" id="SSF52129">
    <property type="entry name" value="Caspase-like"/>
    <property type="match status" value="1"/>
</dbReference>
<protein>
    <recommendedName>
        <fullName evidence="2">Peptidase C14 caspase domain-containing protein</fullName>
    </recommendedName>
</protein>
<dbReference type="InterPro" id="IPR029030">
    <property type="entry name" value="Caspase-like_dom_sf"/>
</dbReference>
<dbReference type="PANTHER" id="PTHR22576:SF37">
    <property type="entry name" value="MUCOSA-ASSOCIATED LYMPHOID TISSUE LYMPHOMA TRANSLOCATION PROTEIN 1"/>
    <property type="match status" value="1"/>
</dbReference>
<feature type="compositionally biased region" description="Basic and acidic residues" evidence="1">
    <location>
        <begin position="468"/>
        <end position="483"/>
    </location>
</feature>
<dbReference type="GO" id="GO:0006508">
    <property type="term" value="P:proteolysis"/>
    <property type="evidence" value="ECO:0007669"/>
    <property type="project" value="InterPro"/>
</dbReference>
<dbReference type="InterPro" id="IPR011600">
    <property type="entry name" value="Pept_C14_caspase"/>
</dbReference>
<evidence type="ECO:0000259" key="2">
    <source>
        <dbReference type="Pfam" id="PF00656"/>
    </source>
</evidence>
<evidence type="ECO:0000313" key="4">
    <source>
        <dbReference type="Proteomes" id="UP000004184"/>
    </source>
</evidence>
<evidence type="ECO:0000313" key="3">
    <source>
        <dbReference type="EMBL" id="EFL36406.1"/>
    </source>
</evidence>
<dbReference type="STRING" id="591159.SSQG_06924"/>
<feature type="compositionally biased region" description="Low complexity" evidence="1">
    <location>
        <begin position="369"/>
        <end position="379"/>
    </location>
</feature>
<proteinExistence type="predicted"/>
<feature type="domain" description="Peptidase C14 caspase" evidence="2">
    <location>
        <begin position="5"/>
        <end position="243"/>
    </location>
</feature>
<dbReference type="NCBIfam" id="NF047832">
    <property type="entry name" value="caspase_w_EACC1"/>
    <property type="match status" value="1"/>
</dbReference>
<dbReference type="PROSITE" id="PS00018">
    <property type="entry name" value="EF_HAND_1"/>
    <property type="match status" value="1"/>
</dbReference>
<sequence>MTDSRHALIIANDRYADQGLKKLRAPAQDAAALAGVLHDARIGDFEVEVVRNASADAMRRHIQRFFNDRRRDDTLLLHFSCHGLKSESGELYFAAGDTEPPLLDATAIPAQFVRGCMSRTKAGRTVLFLDCCYGGAFSRGSSSVRASGDVNVLESFPSDKPAGGRGWAVITASDSMEYAFEGDQLAENSAPRPSVFTHAVVQGLGTGEADLDADGEVSLDDLYDYVYEHVREQNPNQTPKKTVEMRGEFHLAHSRRGRIKIAAVPTPVSLRAAPRKATTSSPGRGPSWELDNSGAGREPARGGGGAPDPGGGRGLFIISPDRRSGTPRPARDTPRAVPGPPGLRPGAEGLAFAGEVRDPAGPAAGQALRGPARPAVAARRAGRGRPPGPCRHGRRRAAVRRDHAEGRGRRGGDPRRGRGGAGARVRTPRRARRRGPAPPTATACAGPGSARPGNGDRRAPAFPAARARARDSPALRAHARDVPALRAQARDLATLRAQARDIPAPRAQAPDLTTPEDPHTGPGADPPPRPCPRRHRPRPRRHRGHHARHSRTGRGGGRRGTERRGGRRQHRGQPAGPRSVHAAHPVADHRRARPGRRRARPARAGTTAGPLLRAGRRRHTDPDLGRQGAGDPGAGPGRPHGHRLPGGQRLLVTTSAAGTSCGPPAACHRSGRSGSTGARSR</sequence>
<feature type="compositionally biased region" description="Gly residues" evidence="1">
    <location>
        <begin position="301"/>
        <end position="314"/>
    </location>
</feature>
<evidence type="ECO:0000256" key="1">
    <source>
        <dbReference type="SAM" id="MobiDB-lite"/>
    </source>
</evidence>